<comment type="caution">
    <text evidence="1">The sequence shown here is derived from an EMBL/GenBank/DDBJ whole genome shotgun (WGS) entry which is preliminary data.</text>
</comment>
<dbReference type="Proteomes" id="UP001152795">
    <property type="component" value="Unassembled WGS sequence"/>
</dbReference>
<accession>A0A6S7JCZ4</accession>
<name>A0A6S7JCZ4_PARCT</name>
<dbReference type="AlphaFoldDB" id="A0A6S7JCZ4"/>
<dbReference type="OrthoDB" id="5989945at2759"/>
<evidence type="ECO:0000313" key="1">
    <source>
        <dbReference type="EMBL" id="CAB4014811.1"/>
    </source>
</evidence>
<feature type="non-terminal residue" evidence="1">
    <location>
        <position position="65"/>
    </location>
</feature>
<reference evidence="1" key="1">
    <citation type="submission" date="2020-04" db="EMBL/GenBank/DDBJ databases">
        <authorList>
            <person name="Alioto T."/>
            <person name="Alioto T."/>
            <person name="Gomez Garrido J."/>
        </authorList>
    </citation>
    <scope>NUCLEOTIDE SEQUENCE</scope>
    <source>
        <strain evidence="1">A484AB</strain>
    </source>
</reference>
<dbReference type="EMBL" id="CACRXK020008457">
    <property type="protein sequence ID" value="CAB4014811.1"/>
    <property type="molecule type" value="Genomic_DNA"/>
</dbReference>
<keyword evidence="2" id="KW-1185">Reference proteome</keyword>
<sequence>MFNRRISCLFEASKQGLSLRYDPPGSSNRGYYRCLSKFLNLGENALVNTLESFMLQNQIIPVESE</sequence>
<gene>
    <name evidence="1" type="ORF">PACLA_8A085239</name>
</gene>
<proteinExistence type="predicted"/>
<protein>
    <submittedName>
        <fullName evidence="1">Uncharacterized protein</fullName>
    </submittedName>
</protein>
<evidence type="ECO:0000313" key="2">
    <source>
        <dbReference type="Proteomes" id="UP001152795"/>
    </source>
</evidence>
<organism evidence="1 2">
    <name type="scientific">Paramuricea clavata</name>
    <name type="common">Red gorgonian</name>
    <name type="synonym">Violescent sea-whip</name>
    <dbReference type="NCBI Taxonomy" id="317549"/>
    <lineage>
        <taxon>Eukaryota</taxon>
        <taxon>Metazoa</taxon>
        <taxon>Cnidaria</taxon>
        <taxon>Anthozoa</taxon>
        <taxon>Octocorallia</taxon>
        <taxon>Malacalcyonacea</taxon>
        <taxon>Plexauridae</taxon>
        <taxon>Paramuricea</taxon>
    </lineage>
</organism>